<dbReference type="GO" id="GO:0005524">
    <property type="term" value="F:ATP binding"/>
    <property type="evidence" value="ECO:0007669"/>
    <property type="project" value="InterPro"/>
</dbReference>
<dbReference type="RefSeq" id="XP_029230015.1">
    <property type="nucleotide sequence ID" value="XM_029369850.1"/>
</dbReference>
<protein>
    <submittedName>
        <fullName evidence="3">SCY1-like protein 2</fullName>
        <ecNumber evidence="3">2.7.-.-</ecNumber>
    </submittedName>
</protein>
<reference evidence="3 4" key="1">
    <citation type="journal article" date="2018" name="BMC Genomics">
        <title>Genomic comparison of Trypanosoma conorhini and Trypanosoma rangeli to Trypanosoma cruzi strains of high and low virulence.</title>
        <authorList>
            <person name="Bradwell K.R."/>
            <person name="Koparde V.N."/>
            <person name="Matveyev A.V."/>
            <person name="Serrano M.G."/>
            <person name="Alves J.M."/>
            <person name="Parikh H."/>
            <person name="Huang B."/>
            <person name="Lee V."/>
            <person name="Espinosa-Alvarez O."/>
            <person name="Ortiz P.A."/>
            <person name="Costa-Martins A.G."/>
            <person name="Teixeira M.M."/>
            <person name="Buck G.A."/>
        </authorList>
    </citation>
    <scope>NUCLEOTIDE SEQUENCE [LARGE SCALE GENOMIC DNA]</scope>
    <source>
        <strain evidence="3 4">025E</strain>
    </source>
</reference>
<feature type="region of interest" description="Disordered" evidence="1">
    <location>
        <begin position="595"/>
        <end position="627"/>
    </location>
</feature>
<dbReference type="InterPro" id="IPR000719">
    <property type="entry name" value="Prot_kinase_dom"/>
</dbReference>
<dbReference type="OrthoDB" id="79687at2759"/>
<gene>
    <name evidence="3" type="ORF">Tco025E_02927</name>
</gene>
<dbReference type="InterPro" id="IPR011009">
    <property type="entry name" value="Kinase-like_dom_sf"/>
</dbReference>
<accession>A0A3R7LA50</accession>
<evidence type="ECO:0000313" key="4">
    <source>
        <dbReference type="Proteomes" id="UP000284403"/>
    </source>
</evidence>
<evidence type="ECO:0000256" key="1">
    <source>
        <dbReference type="SAM" id="MobiDB-lite"/>
    </source>
</evidence>
<proteinExistence type="predicted"/>
<dbReference type="Gene3D" id="3.30.200.20">
    <property type="entry name" value="Phosphorylase Kinase, domain 1"/>
    <property type="match status" value="1"/>
</dbReference>
<keyword evidence="4" id="KW-1185">Reference proteome</keyword>
<name>A0A3R7LA50_9TRYP</name>
<dbReference type="AlphaFoldDB" id="A0A3R7LA50"/>
<dbReference type="SUPFAM" id="SSF56112">
    <property type="entry name" value="Protein kinase-like (PK-like)"/>
    <property type="match status" value="1"/>
</dbReference>
<dbReference type="PANTHER" id="PTHR12984:SF6">
    <property type="entry name" value="SCY1-LIKE PROTEIN 2"/>
    <property type="match status" value="1"/>
</dbReference>
<comment type="caution">
    <text evidence="3">The sequence shown here is derived from an EMBL/GenBank/DDBJ whole genome shotgun (WGS) entry which is preliminary data.</text>
</comment>
<dbReference type="PROSITE" id="PS50011">
    <property type="entry name" value="PROTEIN_KINASE_DOM"/>
    <property type="match status" value="1"/>
</dbReference>
<dbReference type="SUPFAM" id="SSF48371">
    <property type="entry name" value="ARM repeat"/>
    <property type="match status" value="1"/>
</dbReference>
<organism evidence="3 4">
    <name type="scientific">Trypanosoma conorhini</name>
    <dbReference type="NCBI Taxonomy" id="83891"/>
    <lineage>
        <taxon>Eukaryota</taxon>
        <taxon>Discoba</taxon>
        <taxon>Euglenozoa</taxon>
        <taxon>Kinetoplastea</taxon>
        <taxon>Metakinetoplastina</taxon>
        <taxon>Trypanosomatida</taxon>
        <taxon>Trypanosomatidae</taxon>
        <taxon>Trypanosoma</taxon>
    </lineage>
</organism>
<evidence type="ECO:0000313" key="3">
    <source>
        <dbReference type="EMBL" id="RNF23016.1"/>
    </source>
</evidence>
<dbReference type="EC" id="2.7.-.-" evidence="3"/>
<dbReference type="GO" id="GO:0004672">
    <property type="term" value="F:protein kinase activity"/>
    <property type="evidence" value="ECO:0007669"/>
    <property type="project" value="InterPro"/>
</dbReference>
<dbReference type="Proteomes" id="UP000284403">
    <property type="component" value="Unassembled WGS sequence"/>
</dbReference>
<keyword evidence="3" id="KW-0808">Transferase</keyword>
<dbReference type="InterPro" id="IPR016024">
    <property type="entry name" value="ARM-type_fold"/>
</dbReference>
<dbReference type="EMBL" id="MKKU01000125">
    <property type="protein sequence ID" value="RNF23016.1"/>
    <property type="molecule type" value="Genomic_DNA"/>
</dbReference>
<evidence type="ECO:0000259" key="2">
    <source>
        <dbReference type="PROSITE" id="PS50011"/>
    </source>
</evidence>
<dbReference type="Gene3D" id="1.10.510.10">
    <property type="entry name" value="Transferase(Phosphotransferase) domain 1"/>
    <property type="match status" value="1"/>
</dbReference>
<dbReference type="GeneID" id="40316538"/>
<dbReference type="PANTHER" id="PTHR12984">
    <property type="entry name" value="SCY1-RELATED S/T PROTEIN KINASE-LIKE"/>
    <property type="match status" value="1"/>
</dbReference>
<feature type="domain" description="Protein kinase" evidence="2">
    <location>
        <begin position="24"/>
        <end position="331"/>
    </location>
</feature>
<dbReference type="InterPro" id="IPR051177">
    <property type="entry name" value="CIK-Related_Protein"/>
</dbReference>
<sequence>MLSMVKGSLTNILAQDPIGDYELCTRNFRAGKNDLIHVQDGVEISSGRLISVLSLEVNDVVRRCATASEAHCVIDAFKHGMDLLTRLRHPGILRVVKPLVDDKKHLRIVTERISFLLPTELSNGSLSQQEVLFGLLGCAGAIQFIHERGGHLLCDFCPQAVCIVEGEWKLFDFSHAVPANNATSLASSHPRSGIAAPLLDYCSPELVEAFKEKASEDLSVSSPREEKRLKLPDSDIFSFVVVCVEALSGRKAFNSGGRPELYSNQYAGVEKEVAKWFSGQPLSVPRPSFATLRKEQIFATEPLLLLETLGKYDTLDDAAQFAALKGVYKCLGRSMFEEALIVRVIIPLMRREGLQENRLRYALPILLQCCRCVSAQVFVTHLRDFFTALLSGVSAAESFERCGDFAEVILEKMDPLLQYFSEDCDRNEIILPFLERCVEAKLEHEKVTKLAVDRIAQLAEAGGGLKFSDCLPDHLVDLLLSDPHRATSVFVCLERVVRYASVATRQLVEARLIHYAGACASEPGRTTDTLSRALSLVERLHEGFSREHKATRSIPLMAPLLLSPSSEVSSFSRRMIETLVVEVTVLSRPDAVHECRPAATHQPPSVSSTRSHHVSFLDAAGGPPTVS</sequence>